<protein>
    <submittedName>
        <fullName evidence="2">XRE family transcriptional regulator</fullName>
    </submittedName>
</protein>
<gene>
    <name evidence="2" type="ORF">ACFQPS_16710</name>
</gene>
<organism evidence="2 3">
    <name type="scientific">Rhodocista pekingensis</name>
    <dbReference type="NCBI Taxonomy" id="201185"/>
    <lineage>
        <taxon>Bacteria</taxon>
        <taxon>Pseudomonadati</taxon>
        <taxon>Pseudomonadota</taxon>
        <taxon>Alphaproteobacteria</taxon>
        <taxon>Rhodospirillales</taxon>
        <taxon>Azospirillaceae</taxon>
        <taxon>Rhodocista</taxon>
    </lineage>
</organism>
<dbReference type="Gene3D" id="1.10.260.40">
    <property type="entry name" value="lambda repressor-like DNA-binding domains"/>
    <property type="match status" value="1"/>
</dbReference>
<dbReference type="Proteomes" id="UP001596456">
    <property type="component" value="Unassembled WGS sequence"/>
</dbReference>
<dbReference type="EMBL" id="JBHTCM010000020">
    <property type="protein sequence ID" value="MFC7334809.1"/>
    <property type="molecule type" value="Genomic_DNA"/>
</dbReference>
<evidence type="ECO:0000313" key="2">
    <source>
        <dbReference type="EMBL" id="MFC7334809.1"/>
    </source>
</evidence>
<name>A0ABW2KZE3_9PROT</name>
<dbReference type="RefSeq" id="WP_377360354.1">
    <property type="nucleotide sequence ID" value="NZ_JBHTCM010000020.1"/>
</dbReference>
<dbReference type="InterPro" id="IPR010982">
    <property type="entry name" value="Lambda_DNA-bd_dom_sf"/>
</dbReference>
<evidence type="ECO:0000313" key="3">
    <source>
        <dbReference type="Proteomes" id="UP001596456"/>
    </source>
</evidence>
<dbReference type="CDD" id="cd00093">
    <property type="entry name" value="HTH_XRE"/>
    <property type="match status" value="1"/>
</dbReference>
<accession>A0ABW2KZE3</accession>
<dbReference type="PROSITE" id="PS50943">
    <property type="entry name" value="HTH_CROC1"/>
    <property type="match status" value="1"/>
</dbReference>
<sequence>MTTDRTPAGVPGVDHEITEVDGVVTAGSDSFLADRGHRNPAEHRAKVLLADDFRRLMQAQGLTQAEAAMQAGLAQTDISRIVRGLVRGYSVWKLAKALNDLGAATEIVVRLPEGETHAIAVG</sequence>
<dbReference type="InterPro" id="IPR039554">
    <property type="entry name" value="HigA2-like_HTH"/>
</dbReference>
<proteinExistence type="predicted"/>
<feature type="domain" description="HTH cro/C1-type" evidence="1">
    <location>
        <begin position="53"/>
        <end position="99"/>
    </location>
</feature>
<evidence type="ECO:0000259" key="1">
    <source>
        <dbReference type="PROSITE" id="PS50943"/>
    </source>
</evidence>
<comment type="caution">
    <text evidence="2">The sequence shown here is derived from an EMBL/GenBank/DDBJ whole genome shotgun (WGS) entry which is preliminary data.</text>
</comment>
<dbReference type="SUPFAM" id="SSF47413">
    <property type="entry name" value="lambda repressor-like DNA-binding domains"/>
    <property type="match status" value="1"/>
</dbReference>
<keyword evidence="3" id="KW-1185">Reference proteome</keyword>
<dbReference type="InterPro" id="IPR001387">
    <property type="entry name" value="Cro/C1-type_HTH"/>
</dbReference>
<dbReference type="Pfam" id="PF13744">
    <property type="entry name" value="HTH_37"/>
    <property type="match status" value="1"/>
</dbReference>
<reference evidence="3" key="1">
    <citation type="journal article" date="2019" name="Int. J. Syst. Evol. Microbiol.">
        <title>The Global Catalogue of Microorganisms (GCM) 10K type strain sequencing project: providing services to taxonomists for standard genome sequencing and annotation.</title>
        <authorList>
            <consortium name="The Broad Institute Genomics Platform"/>
            <consortium name="The Broad Institute Genome Sequencing Center for Infectious Disease"/>
            <person name="Wu L."/>
            <person name="Ma J."/>
        </authorList>
    </citation>
    <scope>NUCLEOTIDE SEQUENCE [LARGE SCALE GENOMIC DNA]</scope>
    <source>
        <strain evidence="3">CGMCC 1.16275</strain>
    </source>
</reference>